<feature type="compositionally biased region" description="Basic and acidic residues" evidence="2">
    <location>
        <begin position="285"/>
        <end position="305"/>
    </location>
</feature>
<evidence type="ECO:0000256" key="2">
    <source>
        <dbReference type="SAM" id="MobiDB-lite"/>
    </source>
</evidence>
<evidence type="ECO:0000256" key="1">
    <source>
        <dbReference type="SAM" id="Coils"/>
    </source>
</evidence>
<accession>A0A7J7T9U1</accession>
<feature type="coiled-coil region" evidence="1">
    <location>
        <begin position="622"/>
        <end position="656"/>
    </location>
</feature>
<reference evidence="3 4" key="1">
    <citation type="journal article" date="2020" name="Nature">
        <title>Six reference-quality genomes reveal evolution of bat adaptations.</title>
        <authorList>
            <person name="Jebb D."/>
            <person name="Huang Z."/>
            <person name="Pippel M."/>
            <person name="Hughes G.M."/>
            <person name="Lavrichenko K."/>
            <person name="Devanna P."/>
            <person name="Winkler S."/>
            <person name="Jermiin L.S."/>
            <person name="Skirmuntt E.C."/>
            <person name="Katzourakis A."/>
            <person name="Burkitt-Gray L."/>
            <person name="Ray D.A."/>
            <person name="Sullivan K.A.M."/>
            <person name="Roscito J.G."/>
            <person name="Kirilenko B.M."/>
            <person name="Davalos L.M."/>
            <person name="Corthals A.P."/>
            <person name="Power M.L."/>
            <person name="Jones G."/>
            <person name="Ransome R.D."/>
            <person name="Dechmann D.K.N."/>
            <person name="Locatelli A.G."/>
            <person name="Puechmaille S.J."/>
            <person name="Fedrigo O."/>
            <person name="Jarvis E.D."/>
            <person name="Hiller M."/>
            <person name="Vernes S.C."/>
            <person name="Myers E.W."/>
            <person name="Teeling E.C."/>
        </authorList>
    </citation>
    <scope>NUCLEOTIDE SEQUENCE [LARGE SCALE GENOMIC DNA]</scope>
    <source>
        <strain evidence="3">MPipKuh1</strain>
        <tissue evidence="3">Flight muscle</tissue>
    </source>
</reference>
<evidence type="ECO:0000313" key="4">
    <source>
        <dbReference type="Proteomes" id="UP000558488"/>
    </source>
</evidence>
<feature type="region of interest" description="Disordered" evidence="2">
    <location>
        <begin position="661"/>
        <end position="689"/>
    </location>
</feature>
<dbReference type="InterPro" id="IPR031441">
    <property type="entry name" value="Brme1"/>
</dbReference>
<dbReference type="EMBL" id="JACAGB010000030">
    <property type="protein sequence ID" value="KAF6297412.1"/>
    <property type="molecule type" value="Genomic_DNA"/>
</dbReference>
<evidence type="ECO:0000313" key="3">
    <source>
        <dbReference type="EMBL" id="KAF6297412.1"/>
    </source>
</evidence>
<keyword evidence="1" id="KW-0175">Coiled coil</keyword>
<proteinExistence type="predicted"/>
<dbReference type="Pfam" id="PF15710">
    <property type="entry name" value="Brme1"/>
    <property type="match status" value="2"/>
</dbReference>
<name>A0A7J7T9U1_PIPKU</name>
<feature type="compositionally biased region" description="Polar residues" evidence="2">
    <location>
        <begin position="160"/>
        <end position="195"/>
    </location>
</feature>
<feature type="compositionally biased region" description="Basic and acidic residues" evidence="2">
    <location>
        <begin position="245"/>
        <end position="256"/>
    </location>
</feature>
<dbReference type="GO" id="GO:1990918">
    <property type="term" value="P:double-strand break repair involved in meiotic recombination"/>
    <property type="evidence" value="ECO:0007669"/>
    <property type="project" value="InterPro"/>
</dbReference>
<comment type="caution">
    <text evidence="3">The sequence shown here is derived from an EMBL/GenBank/DDBJ whole genome shotgun (WGS) entry which is preliminary data.</text>
</comment>
<protein>
    <submittedName>
        <fullName evidence="3">Uncharacterized protein</fullName>
    </submittedName>
</protein>
<dbReference type="AlphaFoldDB" id="A0A7J7T9U1"/>
<feature type="region of interest" description="Disordered" evidence="2">
    <location>
        <begin position="1"/>
        <end position="196"/>
    </location>
</feature>
<feature type="compositionally biased region" description="Polar residues" evidence="2">
    <location>
        <begin position="138"/>
        <end position="150"/>
    </location>
</feature>
<sequence length="689" mass="72274">MSKRKKLRTSGEGIRPPKHPKLRDSDEDPPSFQFGPSGHPEESKSRSGPVPCTEQSEEESGQEASSSLDKEPGAPCRLLSQAEKEPIPFPPSQNSDRRFVPQFAKPRKTVTRLTTAREEDLGSGAFSSETPPEPSAQRAGSQSWQESSELTVLEAWKPGDQTQADGTHSEPSAQNSVTPVSSRGDSQPEVSNDISSEWGMVSLVSESANRDYLLEQGANLPDAGSTEGGRIPGDLSQEGHLPSRGAEEKEPDRGVPQEEGVLGGIKGGRIPGDLSQEGSLPSSGAEEKEPDRGVSQEEGDQEKGDSILGLITQGSEPGSAAQAPPDPLQILSRVGIEARGSCSSPGHSSLRISVITDVVTDPTKAEQRALELTGPDEKANTQASASPNGKAPDGGHSGALLTGSPLAGEATGSRGEAEWEAEAPGDVSRSPAASLVLAHETQEPSIGAGYSSPVASEMGPVVGQTQVPELDQEGLGGVSLLSQPSGEKAAELGSQSHEQDLGGFSLSLGASDPPLHRESVVGPLLDARALEGSPDAPASPAGQPKHPDPADQAALELDFLPDSQIQDALEALNFEAPPEQFPAVSGADPCWPDTSLSTEGGPLIHSQPSTHKGIQPCEATRMEDATDTMRGLIIELSNLNRLIMNAHRDLEAFKRLNYRKTKPAGKAPMPYPSKGAGALPRGEQPWRDL</sequence>
<dbReference type="Proteomes" id="UP000558488">
    <property type="component" value="Unassembled WGS sequence"/>
</dbReference>
<gene>
    <name evidence="3" type="ORF">mPipKuh1_001724</name>
</gene>
<feature type="compositionally biased region" description="Gly residues" evidence="2">
    <location>
        <begin position="261"/>
        <end position="270"/>
    </location>
</feature>
<feature type="compositionally biased region" description="Polar residues" evidence="2">
    <location>
        <begin position="341"/>
        <end position="351"/>
    </location>
</feature>
<organism evidence="3 4">
    <name type="scientific">Pipistrellus kuhlii</name>
    <name type="common">Kuhl's pipistrelle</name>
    <dbReference type="NCBI Taxonomy" id="59472"/>
    <lineage>
        <taxon>Eukaryota</taxon>
        <taxon>Metazoa</taxon>
        <taxon>Chordata</taxon>
        <taxon>Craniata</taxon>
        <taxon>Vertebrata</taxon>
        <taxon>Euteleostomi</taxon>
        <taxon>Mammalia</taxon>
        <taxon>Eutheria</taxon>
        <taxon>Laurasiatheria</taxon>
        <taxon>Chiroptera</taxon>
        <taxon>Yangochiroptera</taxon>
        <taxon>Vespertilionidae</taxon>
        <taxon>Pipistrellus</taxon>
    </lineage>
</organism>
<dbReference type="PANTHER" id="PTHR14583:SF0">
    <property type="entry name" value="BREAK REPAIR MEIOTIC RECOMBINASE RECRUITMENT FACTOR 1"/>
    <property type="match status" value="1"/>
</dbReference>
<keyword evidence="4" id="KW-1185">Reference proteome</keyword>
<dbReference type="PANTHER" id="PTHR14583">
    <property type="entry name" value="UNCHARACTERIZED PROTEIN C19ORF57 FAMILY MEMBER"/>
    <property type="match status" value="1"/>
</dbReference>
<feature type="compositionally biased region" description="Basic and acidic residues" evidence="2">
    <location>
        <begin position="363"/>
        <end position="379"/>
    </location>
</feature>
<feature type="region of interest" description="Disordered" evidence="2">
    <location>
        <begin position="215"/>
        <end position="550"/>
    </location>
</feature>